<dbReference type="EMBL" id="SPLM01000073">
    <property type="protein sequence ID" value="TMW62617.1"/>
    <property type="molecule type" value="Genomic_DNA"/>
</dbReference>
<feature type="compositionally biased region" description="Low complexity" evidence="1">
    <location>
        <begin position="146"/>
        <end position="166"/>
    </location>
</feature>
<evidence type="ECO:0000313" key="2">
    <source>
        <dbReference type="EMBL" id="TMW62617.1"/>
    </source>
</evidence>
<feature type="compositionally biased region" description="Low complexity" evidence="1">
    <location>
        <begin position="130"/>
        <end position="139"/>
    </location>
</feature>
<dbReference type="Proteomes" id="UP000794436">
    <property type="component" value="Unassembled WGS sequence"/>
</dbReference>
<gene>
    <name evidence="2" type="ORF">Poli38472_005235</name>
</gene>
<evidence type="ECO:0000313" key="3">
    <source>
        <dbReference type="Proteomes" id="UP000794436"/>
    </source>
</evidence>
<name>A0A8K1CFY6_PYTOL</name>
<keyword evidence="3" id="KW-1185">Reference proteome</keyword>
<feature type="compositionally biased region" description="Acidic residues" evidence="1">
    <location>
        <begin position="117"/>
        <end position="126"/>
    </location>
</feature>
<proteinExistence type="predicted"/>
<comment type="caution">
    <text evidence="2">The sequence shown here is derived from an EMBL/GenBank/DDBJ whole genome shotgun (WGS) entry which is preliminary data.</text>
</comment>
<protein>
    <submittedName>
        <fullName evidence="2">Uncharacterized protein</fullName>
    </submittedName>
</protein>
<organism evidence="2 3">
    <name type="scientific">Pythium oligandrum</name>
    <name type="common">Mycoparasitic fungus</name>
    <dbReference type="NCBI Taxonomy" id="41045"/>
    <lineage>
        <taxon>Eukaryota</taxon>
        <taxon>Sar</taxon>
        <taxon>Stramenopiles</taxon>
        <taxon>Oomycota</taxon>
        <taxon>Peronosporomycetes</taxon>
        <taxon>Pythiales</taxon>
        <taxon>Pythiaceae</taxon>
        <taxon>Pythium</taxon>
    </lineage>
</organism>
<accession>A0A8K1CFY6</accession>
<dbReference type="OrthoDB" id="102039at2759"/>
<reference evidence="2" key="1">
    <citation type="submission" date="2019-03" db="EMBL/GenBank/DDBJ databases">
        <title>Long read genome sequence of the mycoparasitic Pythium oligandrum ATCC 38472 isolated from sugarbeet rhizosphere.</title>
        <authorList>
            <person name="Gaulin E."/>
        </authorList>
    </citation>
    <scope>NUCLEOTIDE SEQUENCE</scope>
    <source>
        <strain evidence="2">ATCC 38472_TT</strain>
    </source>
</reference>
<evidence type="ECO:0000256" key="1">
    <source>
        <dbReference type="SAM" id="MobiDB-lite"/>
    </source>
</evidence>
<feature type="region of interest" description="Disordered" evidence="1">
    <location>
        <begin position="110"/>
        <end position="168"/>
    </location>
</feature>
<sequence>MSGSSVNGVNAAKPKHLAVVRPILDANLPLEDDEDEEMHPEQAMGPTRDDLNALGEYETTHLQMKSSERPIIPRLFGWGGSNQDLNEDKYAVVGQKQQWRKSRSLRARKAQVVSPVLDDEPEEREELGERASSYLSSHESSPEMMLSARSFASERSSRESTSLSTTRSEREHDVFVITRQKKSKYAARLYLPGQNPLYLGRYRSEEAARAACESAFATITTPRK</sequence>
<dbReference type="AlphaFoldDB" id="A0A8K1CFY6"/>